<evidence type="ECO:0000259" key="1">
    <source>
        <dbReference type="Pfam" id="PF07883"/>
    </source>
</evidence>
<evidence type="ECO:0000313" key="2">
    <source>
        <dbReference type="EMBL" id="ARF15687.1"/>
    </source>
</evidence>
<proteinExistence type="predicted"/>
<dbReference type="CDD" id="cd02223">
    <property type="entry name" value="cupin_Bh2720-like"/>
    <property type="match status" value="1"/>
</dbReference>
<dbReference type="InterPro" id="IPR014710">
    <property type="entry name" value="RmlC-like_jellyroll"/>
</dbReference>
<evidence type="ECO:0000313" key="3">
    <source>
        <dbReference type="Proteomes" id="UP000192486"/>
    </source>
</evidence>
<dbReference type="SUPFAM" id="SSF51182">
    <property type="entry name" value="RmlC-like cupins"/>
    <property type="match status" value="1"/>
</dbReference>
<protein>
    <recommendedName>
        <fullName evidence="1">Cupin type-2 domain-containing protein</fullName>
    </recommendedName>
</protein>
<dbReference type="Gene3D" id="2.60.120.10">
    <property type="entry name" value="Jelly Rolls"/>
    <property type="match status" value="1"/>
</dbReference>
<keyword evidence="3" id="KW-1185">Reference proteome</keyword>
<dbReference type="RefSeq" id="WP_051210622.1">
    <property type="nucleotide sequence ID" value="NZ_CP015108.1"/>
</dbReference>
<name>A0ABN4YUX7_SPOUR</name>
<dbReference type="Pfam" id="PF07883">
    <property type="entry name" value="Cupin_2"/>
    <property type="match status" value="1"/>
</dbReference>
<dbReference type="Proteomes" id="UP000192486">
    <property type="component" value="Chromosome"/>
</dbReference>
<dbReference type="PANTHER" id="PTHR43346">
    <property type="entry name" value="LIGAND BINDING DOMAIN PROTEIN, PUTATIVE (AFU_ORTHOLOGUE AFUA_6G14370)-RELATED"/>
    <property type="match status" value="1"/>
</dbReference>
<dbReference type="EMBL" id="CP015108">
    <property type="protein sequence ID" value="ARF15687.1"/>
    <property type="molecule type" value="Genomic_DNA"/>
</dbReference>
<gene>
    <name evidence="2" type="ORF">SporoS204_06520</name>
</gene>
<organism evidence="2 3">
    <name type="scientific">Sporosarcina ureae</name>
    <dbReference type="NCBI Taxonomy" id="1571"/>
    <lineage>
        <taxon>Bacteria</taxon>
        <taxon>Bacillati</taxon>
        <taxon>Bacillota</taxon>
        <taxon>Bacilli</taxon>
        <taxon>Bacillales</taxon>
        <taxon>Caryophanaceae</taxon>
        <taxon>Sporosarcina</taxon>
    </lineage>
</organism>
<feature type="domain" description="Cupin type-2" evidence="1">
    <location>
        <begin position="51"/>
        <end position="126"/>
    </location>
</feature>
<sequence length="157" mass="17735">MNQSEFHAVLPHHSQTDYGPMPFTINIEEATKGNQTFRTALWTGDHLQLTLMSIAPGEDIGLEKHPHVDQFIRLEEGQGMVQMGRRKEQVDFERHVQDDDIIIIPAGSWHNLINTGTVPIKLYSIYAPPNHPHGTVHETKAIADTMESTHTTHNTDI</sequence>
<dbReference type="InterPro" id="IPR013096">
    <property type="entry name" value="Cupin_2"/>
</dbReference>
<dbReference type="InterPro" id="IPR052538">
    <property type="entry name" value="Flavonoid_dioxygenase-like"/>
</dbReference>
<dbReference type="PANTHER" id="PTHR43346:SF1">
    <property type="entry name" value="QUERCETIN 2,3-DIOXYGENASE-RELATED"/>
    <property type="match status" value="1"/>
</dbReference>
<dbReference type="InterPro" id="IPR011051">
    <property type="entry name" value="RmlC_Cupin_sf"/>
</dbReference>
<reference evidence="2 3" key="1">
    <citation type="submission" date="2016-04" db="EMBL/GenBank/DDBJ databases">
        <title>Comparative Genomics and Epigenetics of Sporosarcina ureae.</title>
        <authorList>
            <person name="Oliver A.S."/>
            <person name="Cooper K.K."/>
        </authorList>
    </citation>
    <scope>NUCLEOTIDE SEQUENCE [LARGE SCALE GENOMIC DNA]</scope>
    <source>
        <strain evidence="2 3">S204</strain>
    </source>
</reference>
<accession>A0ABN4YUX7</accession>